<reference evidence="1 2" key="1">
    <citation type="journal article" date="2015" name="Genome Biol. Evol.">
        <title>Comparative Genomics of a Bacterivorous Green Alga Reveals Evolutionary Causalities and Consequences of Phago-Mixotrophic Mode of Nutrition.</title>
        <authorList>
            <person name="Burns J.A."/>
            <person name="Paasch A."/>
            <person name="Narechania A."/>
            <person name="Kim E."/>
        </authorList>
    </citation>
    <scope>NUCLEOTIDE SEQUENCE [LARGE SCALE GENOMIC DNA]</scope>
    <source>
        <strain evidence="1 2">PLY_AMNH</strain>
    </source>
</reference>
<dbReference type="AlphaFoldDB" id="A0AAE0BH82"/>
<sequence>DCAAHWLGPKGSCVVPQVTVQHTVVVRLKAAAWSRREQLRGSAGDFVRYSGCGLEGNYVVHQVTLARWLGHKGSCVWFEQVTVRHNGSGVRAAVWFSR</sequence>
<organism evidence="1 2">
    <name type="scientific">Cymbomonas tetramitiformis</name>
    <dbReference type="NCBI Taxonomy" id="36881"/>
    <lineage>
        <taxon>Eukaryota</taxon>
        <taxon>Viridiplantae</taxon>
        <taxon>Chlorophyta</taxon>
        <taxon>Pyramimonadophyceae</taxon>
        <taxon>Pyramimonadales</taxon>
        <taxon>Pyramimonadaceae</taxon>
        <taxon>Cymbomonas</taxon>
    </lineage>
</organism>
<dbReference type="EMBL" id="LGRX02034957">
    <property type="protein sequence ID" value="KAK3236591.1"/>
    <property type="molecule type" value="Genomic_DNA"/>
</dbReference>
<comment type="caution">
    <text evidence="1">The sequence shown here is derived from an EMBL/GenBank/DDBJ whole genome shotgun (WGS) entry which is preliminary data.</text>
</comment>
<accession>A0AAE0BH82</accession>
<name>A0AAE0BH82_9CHLO</name>
<proteinExistence type="predicted"/>
<keyword evidence="2" id="KW-1185">Reference proteome</keyword>
<gene>
    <name evidence="1" type="ORF">CYMTET_53277</name>
</gene>
<feature type="non-terminal residue" evidence="1">
    <location>
        <position position="1"/>
    </location>
</feature>
<evidence type="ECO:0000313" key="1">
    <source>
        <dbReference type="EMBL" id="KAK3236591.1"/>
    </source>
</evidence>
<protein>
    <submittedName>
        <fullName evidence="1">Uncharacterized protein</fullName>
    </submittedName>
</protein>
<dbReference type="Proteomes" id="UP001190700">
    <property type="component" value="Unassembled WGS sequence"/>
</dbReference>
<evidence type="ECO:0000313" key="2">
    <source>
        <dbReference type="Proteomes" id="UP001190700"/>
    </source>
</evidence>